<evidence type="ECO:0000313" key="5">
    <source>
        <dbReference type="Proteomes" id="UP000005237"/>
    </source>
</evidence>
<keyword evidence="5" id="KW-1185">Reference proteome</keyword>
<evidence type="ECO:0000259" key="2">
    <source>
        <dbReference type="Pfam" id="PF03432"/>
    </source>
</evidence>
<dbReference type="InterPro" id="IPR006640">
    <property type="entry name" value="SprT-like_domain"/>
</dbReference>
<sequence length="833" mass="92899">MQPTSTAYAELQQAYDHFNSVLFRGQLPDCLITLQREKRTFGYFSSTRFVNRDGLQTDEIAMNPSYFGVRPVRVTLSTLVHEMVHGWQFHFGKPSRAGYHNMEWAEKMERVGLMPSNTGKPGGKRVGQQMTHYIIEGGHYDRACADLLTTEFTLSWLDRFPPVSAEQFTLGGGEGDDDDGVQIDLLVFPGPGEENRSNRVKYRCPCCAVQDCRACRSPVTRRVETQWRTLALTGGKDEHRAAWKALAARAGVNESELLRRAVMAVLAGNQPVSGPAAGTDEVADDEALRYIRLALKESEFAAVTAAAEGLGWRRNIWIVNLIRTTLFNQAHPTNAEAELLRRSNSNMLAIGRNRDGRKARRAACQNLHACRCGPGTACRRAEPLDAAEDGRMNLTTYDPWPKPVIPARADRSNYAVAFAHGLSYFSWTVRRYRTLSALSLALAIEQRDDYEWGVLEDEKVFHGPQGTRVDAMSRNTTNANPFTFQGFDSTTELLRGPVKAKKGPSDKRPSSGGGMGAGADAVTNFLKRAAAVAKRTPEAMVRITGAAKGKDHVKEHLAYITRNGKLDATNERGETITGRNAVKDVAEEWTSAGLAKKGPDTRNVMLSMPKGTDADKVLRAAKTFADKTFGGERQYMIALHTDKDHPHVHLTLKREGFDGKNLNPRKADLQEWREGFARELRALGVAAEATPRRARGVVKKAQKQAVYHIEKRHQAGTKRRDGTPYKAPDVQLRKFAEAVKEVSGGATPKVRPWELKIRERQEKVRGAWLHTAATLEKHPSDEAKRLAKEIRNFVKDMPLLQTERQQIHSQVEQRLRGRARDVPKQPDKGADRS</sequence>
<feature type="domain" description="SprT-like" evidence="3">
    <location>
        <begin position="11"/>
        <end position="114"/>
    </location>
</feature>
<dbReference type="Gene3D" id="3.30.930.30">
    <property type="match status" value="1"/>
</dbReference>
<evidence type="ECO:0000256" key="1">
    <source>
        <dbReference type="SAM" id="MobiDB-lite"/>
    </source>
</evidence>
<dbReference type="InterPro" id="IPR005094">
    <property type="entry name" value="Endonuclease_MobA/VirD2"/>
</dbReference>
<dbReference type="EnsemblMetazoa" id="CJA23170b.1">
    <property type="protein sequence ID" value="CJA23170b.1"/>
    <property type="gene ID" value="WBGene00178742"/>
</dbReference>
<evidence type="ECO:0000313" key="4">
    <source>
        <dbReference type="EnsemblMetazoa" id="CJA23170b.1"/>
    </source>
</evidence>
<name>A0A8R1E603_CAEJA</name>
<proteinExistence type="predicted"/>
<accession>A0A8R1E603</accession>
<reference evidence="5" key="1">
    <citation type="submission" date="2010-08" db="EMBL/GenBank/DDBJ databases">
        <authorList>
            <consortium name="Caenorhabditis japonica Sequencing Consortium"/>
            <person name="Wilson R.K."/>
        </authorList>
    </citation>
    <scope>NUCLEOTIDE SEQUENCE [LARGE SCALE GENOMIC DNA]</scope>
    <source>
        <strain evidence="5">DF5081</strain>
    </source>
</reference>
<evidence type="ECO:0000259" key="3">
    <source>
        <dbReference type="Pfam" id="PF10263"/>
    </source>
</evidence>
<feature type="compositionally biased region" description="Basic and acidic residues" evidence="1">
    <location>
        <begin position="811"/>
        <end position="833"/>
    </location>
</feature>
<feature type="region of interest" description="Disordered" evidence="1">
    <location>
        <begin position="801"/>
        <end position="833"/>
    </location>
</feature>
<protein>
    <submittedName>
        <fullName evidence="4">SprT-like domain-containing protein</fullName>
    </submittedName>
</protein>
<dbReference type="Pfam" id="PF10263">
    <property type="entry name" value="SprT-like"/>
    <property type="match status" value="1"/>
</dbReference>
<dbReference type="Pfam" id="PF03432">
    <property type="entry name" value="Relaxase"/>
    <property type="match status" value="1"/>
</dbReference>
<dbReference type="GO" id="GO:0006974">
    <property type="term" value="P:DNA damage response"/>
    <property type="evidence" value="ECO:0007669"/>
    <property type="project" value="UniProtKB-ARBA"/>
</dbReference>
<reference evidence="4" key="2">
    <citation type="submission" date="2022-06" db="UniProtKB">
        <authorList>
            <consortium name="EnsemblMetazoa"/>
        </authorList>
    </citation>
    <scope>IDENTIFICATION</scope>
    <source>
        <strain evidence="4">DF5081</strain>
    </source>
</reference>
<feature type="region of interest" description="Disordered" evidence="1">
    <location>
        <begin position="496"/>
        <end position="519"/>
    </location>
</feature>
<dbReference type="Proteomes" id="UP000005237">
    <property type="component" value="Unassembled WGS sequence"/>
</dbReference>
<organism evidence="4 5">
    <name type="scientific">Caenorhabditis japonica</name>
    <dbReference type="NCBI Taxonomy" id="281687"/>
    <lineage>
        <taxon>Eukaryota</taxon>
        <taxon>Metazoa</taxon>
        <taxon>Ecdysozoa</taxon>
        <taxon>Nematoda</taxon>
        <taxon>Chromadorea</taxon>
        <taxon>Rhabditida</taxon>
        <taxon>Rhabditina</taxon>
        <taxon>Rhabditomorpha</taxon>
        <taxon>Rhabditoidea</taxon>
        <taxon>Rhabditidae</taxon>
        <taxon>Peloderinae</taxon>
        <taxon>Caenorhabditis</taxon>
    </lineage>
</organism>
<dbReference type="AlphaFoldDB" id="A0A8R1E603"/>
<feature type="domain" description="MobA/VirD2-like nuclease" evidence="2">
    <location>
        <begin position="581"/>
        <end position="674"/>
    </location>
</feature>